<organism evidence="1 2">
    <name type="scientific">Lasius niger</name>
    <name type="common">Black garden ant</name>
    <dbReference type="NCBI Taxonomy" id="67767"/>
    <lineage>
        <taxon>Eukaryota</taxon>
        <taxon>Metazoa</taxon>
        <taxon>Ecdysozoa</taxon>
        <taxon>Arthropoda</taxon>
        <taxon>Hexapoda</taxon>
        <taxon>Insecta</taxon>
        <taxon>Pterygota</taxon>
        <taxon>Neoptera</taxon>
        <taxon>Endopterygota</taxon>
        <taxon>Hymenoptera</taxon>
        <taxon>Apocrita</taxon>
        <taxon>Aculeata</taxon>
        <taxon>Formicoidea</taxon>
        <taxon>Formicidae</taxon>
        <taxon>Formicinae</taxon>
        <taxon>Lasius</taxon>
        <taxon>Lasius</taxon>
    </lineage>
</organism>
<name>A0A0J7NAA1_LASNI</name>
<reference evidence="1 2" key="1">
    <citation type="submission" date="2015-04" db="EMBL/GenBank/DDBJ databases">
        <title>Lasius niger genome sequencing.</title>
        <authorList>
            <person name="Konorov E.A."/>
            <person name="Nikitin M.A."/>
            <person name="Kirill M.V."/>
            <person name="Chang P."/>
        </authorList>
    </citation>
    <scope>NUCLEOTIDE SEQUENCE [LARGE SCALE GENOMIC DNA]</scope>
    <source>
        <tissue evidence="1">Whole</tissue>
    </source>
</reference>
<gene>
    <name evidence="1" type="ORF">RF55_10816</name>
</gene>
<dbReference type="EMBL" id="LBMM01007650">
    <property type="protein sequence ID" value="KMQ89545.1"/>
    <property type="molecule type" value="Genomic_DNA"/>
</dbReference>
<dbReference type="AlphaFoldDB" id="A0A0J7NAA1"/>
<accession>A0A0J7NAA1</accession>
<sequence length="122" mass="12436">MEESIDVTNDFKSNKRPLGAVDVTDKLQDSQVLVDVVVAAADAAVDFEFDVAAAAVAVAAAAAAAAAAVAAMSAVDDGYDCDYGDDFVAPSTSRISVCKDRAPAEAAPYRSLCAEARSANSD</sequence>
<dbReference type="PaxDb" id="67767-A0A0J7NAA1"/>
<comment type="caution">
    <text evidence="1">The sequence shown here is derived from an EMBL/GenBank/DDBJ whole genome shotgun (WGS) entry which is preliminary data.</text>
</comment>
<protein>
    <submittedName>
        <fullName evidence="1">Uncharacterized protein</fullName>
    </submittedName>
</protein>
<keyword evidence="2" id="KW-1185">Reference proteome</keyword>
<dbReference type="Proteomes" id="UP000036403">
    <property type="component" value="Unassembled WGS sequence"/>
</dbReference>
<evidence type="ECO:0000313" key="2">
    <source>
        <dbReference type="Proteomes" id="UP000036403"/>
    </source>
</evidence>
<proteinExistence type="predicted"/>
<evidence type="ECO:0000313" key="1">
    <source>
        <dbReference type="EMBL" id="KMQ89545.1"/>
    </source>
</evidence>